<dbReference type="Pfam" id="PF04341">
    <property type="entry name" value="DUF485"/>
    <property type="match status" value="1"/>
</dbReference>
<keyword evidence="3" id="KW-1185">Reference proteome</keyword>
<dbReference type="PANTHER" id="PTHR38598:SF1">
    <property type="entry name" value="INNER MEMBRANE PROTEIN YJCH"/>
    <property type="match status" value="1"/>
</dbReference>
<proteinExistence type="predicted"/>
<dbReference type="InterPro" id="IPR052959">
    <property type="entry name" value="Inner_membrane_assoc"/>
</dbReference>
<organism evidence="2 3">
    <name type="scientific">Persephonella atlantica</name>
    <dbReference type="NCBI Taxonomy" id="2699429"/>
    <lineage>
        <taxon>Bacteria</taxon>
        <taxon>Pseudomonadati</taxon>
        <taxon>Aquificota</taxon>
        <taxon>Aquificia</taxon>
        <taxon>Aquificales</taxon>
        <taxon>Hydrogenothermaceae</taxon>
        <taxon>Persephonella</taxon>
    </lineage>
</organism>
<protein>
    <submittedName>
        <fullName evidence="2">DUF485 domain-containing protein</fullName>
    </submittedName>
</protein>
<accession>A0ABS1GI60</accession>
<keyword evidence="1" id="KW-0472">Membrane</keyword>
<reference evidence="2 3" key="1">
    <citation type="journal article" date="2021" name="Syst. Appl. Microbiol.">
        <title>Persephonella atlantica sp. nov.: How to adapt to physico-chemical gradients in high temperature hydrothermal habitats.</title>
        <authorList>
            <person name="Francois D.X."/>
            <person name="Godfroy A."/>
            <person name="Mathien C."/>
            <person name="Aube J."/>
            <person name="Cathalot C."/>
            <person name="Lesongeur F."/>
            <person name="L'Haridon S."/>
            <person name="Philippon X."/>
            <person name="Roussel E.G."/>
        </authorList>
    </citation>
    <scope>NUCLEOTIDE SEQUENCE [LARGE SCALE GENOMIC DNA]</scope>
    <source>
        <strain evidence="2 3">MO1340</strain>
    </source>
</reference>
<sequence>MNKDELKKILTDSDFQNLVKKVSSISLVFTAAILIIYYAFILLLAYGKEFLGQPLSEGSATTVGIPIGIGVIVAAWVLTGLYVYWANKNYDPMVKLLREKFRR</sequence>
<evidence type="ECO:0000313" key="3">
    <source>
        <dbReference type="Proteomes" id="UP000772812"/>
    </source>
</evidence>
<dbReference type="Proteomes" id="UP000772812">
    <property type="component" value="Unassembled WGS sequence"/>
</dbReference>
<feature type="transmembrane region" description="Helical" evidence="1">
    <location>
        <begin position="25"/>
        <end position="45"/>
    </location>
</feature>
<dbReference type="RefSeq" id="WP_200673993.1">
    <property type="nucleotide sequence ID" value="NZ_JAACYA010000002.1"/>
</dbReference>
<keyword evidence="1" id="KW-1133">Transmembrane helix</keyword>
<dbReference type="PANTHER" id="PTHR38598">
    <property type="entry name" value="INNER MEMBRANE PROTEIN YJCH"/>
    <property type="match status" value="1"/>
</dbReference>
<comment type="caution">
    <text evidence="2">The sequence shown here is derived from an EMBL/GenBank/DDBJ whole genome shotgun (WGS) entry which is preliminary data.</text>
</comment>
<dbReference type="InterPro" id="IPR007436">
    <property type="entry name" value="DUF485"/>
</dbReference>
<evidence type="ECO:0000256" key="1">
    <source>
        <dbReference type="SAM" id="Phobius"/>
    </source>
</evidence>
<gene>
    <name evidence="2" type="ORF">GWK41_05780</name>
</gene>
<evidence type="ECO:0000313" key="2">
    <source>
        <dbReference type="EMBL" id="MBK3332570.1"/>
    </source>
</evidence>
<keyword evidence="1" id="KW-0812">Transmembrane</keyword>
<feature type="transmembrane region" description="Helical" evidence="1">
    <location>
        <begin position="65"/>
        <end position="85"/>
    </location>
</feature>
<dbReference type="EMBL" id="JAACYA010000002">
    <property type="protein sequence ID" value="MBK3332570.1"/>
    <property type="molecule type" value="Genomic_DNA"/>
</dbReference>
<name>A0ABS1GI60_9AQUI</name>